<feature type="compositionally biased region" description="Polar residues" evidence="1">
    <location>
        <begin position="1"/>
        <end position="17"/>
    </location>
</feature>
<organism evidence="3 4">
    <name type="scientific">Ktedonobacter racemifer DSM 44963</name>
    <dbReference type="NCBI Taxonomy" id="485913"/>
    <lineage>
        <taxon>Bacteria</taxon>
        <taxon>Bacillati</taxon>
        <taxon>Chloroflexota</taxon>
        <taxon>Ktedonobacteria</taxon>
        <taxon>Ktedonobacterales</taxon>
        <taxon>Ktedonobacteraceae</taxon>
        <taxon>Ktedonobacter</taxon>
    </lineage>
</organism>
<name>D6TY53_KTERA</name>
<dbReference type="Proteomes" id="UP000004508">
    <property type="component" value="Unassembled WGS sequence"/>
</dbReference>
<feature type="compositionally biased region" description="Polar residues" evidence="1">
    <location>
        <begin position="26"/>
        <end position="37"/>
    </location>
</feature>
<protein>
    <submittedName>
        <fullName evidence="3">Uncharacterized protein</fullName>
    </submittedName>
</protein>
<proteinExistence type="predicted"/>
<dbReference type="InParanoid" id="D6TY53"/>
<dbReference type="Gene3D" id="2.60.40.420">
    <property type="entry name" value="Cupredoxins - blue copper proteins"/>
    <property type="match status" value="1"/>
</dbReference>
<sequence>MFNSSDPQSQYPQNSPNDPYHPDNEYNPSNLKSLYPQDNRNQRTCAQDRRITWLVILLLIGTCTLTILSVLHFRAQPPAFFFQVQTLSIGALLIIGALTFGLLIFFRALAKAEQGSFMGKLNRGLFFLTILAIIGALLFWTILINPDIGLTSTGFTRTSVSINTGDAIYFHNLANGVTQFLCVGVNQNCQPGKSDPAQLDYGLVIQPDQTVSVVFDVEGNYHITSTTTPHMNMTVNVYVSRGGGGGG</sequence>
<reference evidence="3 4" key="1">
    <citation type="journal article" date="2011" name="Stand. Genomic Sci.">
        <title>Non-contiguous finished genome sequence and contextual data of the filamentous soil bacterium Ktedonobacter racemifer type strain (SOSP1-21).</title>
        <authorList>
            <person name="Chang Y.J."/>
            <person name="Land M."/>
            <person name="Hauser L."/>
            <person name="Chertkov O."/>
            <person name="Del Rio T.G."/>
            <person name="Nolan M."/>
            <person name="Copeland A."/>
            <person name="Tice H."/>
            <person name="Cheng J.F."/>
            <person name="Lucas S."/>
            <person name="Han C."/>
            <person name="Goodwin L."/>
            <person name="Pitluck S."/>
            <person name="Ivanova N."/>
            <person name="Ovchinikova G."/>
            <person name="Pati A."/>
            <person name="Chen A."/>
            <person name="Palaniappan K."/>
            <person name="Mavromatis K."/>
            <person name="Liolios K."/>
            <person name="Brettin T."/>
            <person name="Fiebig A."/>
            <person name="Rohde M."/>
            <person name="Abt B."/>
            <person name="Goker M."/>
            <person name="Detter J.C."/>
            <person name="Woyke T."/>
            <person name="Bristow J."/>
            <person name="Eisen J.A."/>
            <person name="Markowitz V."/>
            <person name="Hugenholtz P."/>
            <person name="Kyrpides N.C."/>
            <person name="Klenk H.P."/>
            <person name="Lapidus A."/>
        </authorList>
    </citation>
    <scope>NUCLEOTIDE SEQUENCE [LARGE SCALE GENOMIC DNA]</scope>
    <source>
        <strain evidence="4">DSM 44963</strain>
    </source>
</reference>
<dbReference type="EMBL" id="ADVG01000003">
    <property type="protein sequence ID" value="EFH85049.1"/>
    <property type="molecule type" value="Genomic_DNA"/>
</dbReference>
<comment type="caution">
    <text evidence="3">The sequence shown here is derived from an EMBL/GenBank/DDBJ whole genome shotgun (WGS) entry which is preliminary data.</text>
</comment>
<gene>
    <name evidence="3" type="ORF">Krac_6194</name>
</gene>
<keyword evidence="2" id="KW-0472">Membrane</keyword>
<evidence type="ECO:0000313" key="4">
    <source>
        <dbReference type="Proteomes" id="UP000004508"/>
    </source>
</evidence>
<dbReference type="InterPro" id="IPR008972">
    <property type="entry name" value="Cupredoxin"/>
</dbReference>
<feature type="region of interest" description="Disordered" evidence="1">
    <location>
        <begin position="1"/>
        <end position="37"/>
    </location>
</feature>
<keyword evidence="4" id="KW-1185">Reference proteome</keyword>
<dbReference type="SUPFAM" id="SSF49503">
    <property type="entry name" value="Cupredoxins"/>
    <property type="match status" value="1"/>
</dbReference>
<dbReference type="AlphaFoldDB" id="D6TY53"/>
<evidence type="ECO:0000256" key="2">
    <source>
        <dbReference type="SAM" id="Phobius"/>
    </source>
</evidence>
<keyword evidence="2" id="KW-0812">Transmembrane</keyword>
<keyword evidence="2" id="KW-1133">Transmembrane helix</keyword>
<feature type="transmembrane region" description="Helical" evidence="2">
    <location>
        <begin position="51"/>
        <end position="73"/>
    </location>
</feature>
<feature type="transmembrane region" description="Helical" evidence="2">
    <location>
        <begin position="79"/>
        <end position="105"/>
    </location>
</feature>
<accession>D6TY53</accession>
<evidence type="ECO:0000256" key="1">
    <source>
        <dbReference type="SAM" id="MobiDB-lite"/>
    </source>
</evidence>
<dbReference type="RefSeq" id="WP_007917040.1">
    <property type="nucleotide sequence ID" value="NZ_ADVG01000003.1"/>
</dbReference>
<feature type="transmembrane region" description="Helical" evidence="2">
    <location>
        <begin position="125"/>
        <end position="143"/>
    </location>
</feature>
<evidence type="ECO:0000313" key="3">
    <source>
        <dbReference type="EMBL" id="EFH85049.1"/>
    </source>
</evidence>